<dbReference type="GO" id="GO:0000150">
    <property type="term" value="F:DNA strand exchange activity"/>
    <property type="evidence" value="ECO:0007669"/>
    <property type="project" value="InterPro"/>
</dbReference>
<gene>
    <name evidence="4" type="ORF">FVR03_14650</name>
</gene>
<dbReference type="PROSITE" id="PS51737">
    <property type="entry name" value="RECOMBINASE_DNA_BIND"/>
    <property type="match status" value="1"/>
</dbReference>
<reference evidence="4 5" key="1">
    <citation type="submission" date="2019-08" db="EMBL/GenBank/DDBJ databases">
        <authorList>
            <person name="Shi S."/>
        </authorList>
    </citation>
    <scope>NUCLEOTIDE SEQUENCE [LARGE SCALE GENOMIC DNA]</scope>
    <source>
        <strain evidence="4 5">GY10130</strain>
    </source>
</reference>
<dbReference type="PANTHER" id="PTHR30461:SF23">
    <property type="entry name" value="DNA RECOMBINASE-RELATED"/>
    <property type="match status" value="1"/>
</dbReference>
<dbReference type="SUPFAM" id="SSF53041">
    <property type="entry name" value="Resolvase-like"/>
    <property type="match status" value="1"/>
</dbReference>
<evidence type="ECO:0000256" key="1">
    <source>
        <dbReference type="SAM" id="Coils"/>
    </source>
</evidence>
<dbReference type="SMART" id="SM00857">
    <property type="entry name" value="Resolvase"/>
    <property type="match status" value="1"/>
</dbReference>
<accession>A0A5C8JJV6</accession>
<comment type="caution">
    <text evidence="4">The sequence shown here is derived from an EMBL/GenBank/DDBJ whole genome shotgun (WGS) entry which is preliminary data.</text>
</comment>
<dbReference type="InterPro" id="IPR036162">
    <property type="entry name" value="Resolvase-like_N_sf"/>
</dbReference>
<dbReference type="AlphaFoldDB" id="A0A5C8JJV6"/>
<feature type="coiled-coil region" evidence="1">
    <location>
        <begin position="376"/>
        <end position="431"/>
    </location>
</feature>
<dbReference type="RefSeq" id="WP_147922509.1">
    <property type="nucleotide sequence ID" value="NZ_VRTY01000055.1"/>
</dbReference>
<dbReference type="Proteomes" id="UP000321926">
    <property type="component" value="Unassembled WGS sequence"/>
</dbReference>
<dbReference type="InterPro" id="IPR011109">
    <property type="entry name" value="DNA_bind_recombinase_dom"/>
</dbReference>
<dbReference type="Gene3D" id="3.40.50.1390">
    <property type="entry name" value="Resolvase, N-terminal catalytic domain"/>
    <property type="match status" value="1"/>
</dbReference>
<proteinExistence type="predicted"/>
<dbReference type="PANTHER" id="PTHR30461">
    <property type="entry name" value="DNA-INVERTASE FROM LAMBDOID PROPHAGE"/>
    <property type="match status" value="1"/>
</dbReference>
<feature type="domain" description="Recombinase" evidence="3">
    <location>
        <begin position="180"/>
        <end position="281"/>
    </location>
</feature>
<dbReference type="Pfam" id="PF13408">
    <property type="entry name" value="Zn_ribbon_recom"/>
    <property type="match status" value="1"/>
</dbReference>
<dbReference type="Pfam" id="PF07508">
    <property type="entry name" value="Recombinase"/>
    <property type="match status" value="1"/>
</dbReference>
<sequence length="529" mass="61449">MMEYEYFKRFAPTRKENETNKEKCAVIYTRVSSKEQLTNDSLDTQYKECTSFALKNGFKVKKYFGGVFESAKSDEDRKEFRAMLNYVTNEKNKIGAIICFNYDRFSRTGLQAIEIISLLQRHSIKVYSAINTFDPESIEGKVMLTMTLLQANISNVNKSLDTKRKMREKMSNGIWVHNCPRGYARDEKKNIYITKEGEHIREGFKMLLQGFSPTEIQRFLLLKGLRINTKRWAEIFRNPFYCGIMLSNSLDYKPAEGKHPKLVSVKEFKRVMEILNRHEHPKNADFIVNHGVPLKGYLKCANCGTKFTGYLNRTKKKHYYICNNKECRSNVSAVKANQEFVEHLQNMVPRSIASPLIAKRLEELFIELDNINSKDIQSNENELASVKSKINLLADKLLAGVVSNDLFKEKLGELEFEKERLEALLEKQRINLSNPKEIVRKCVRYVRESPFLWQNEGFAVKRRVQQTTFKGDIYYDKKNSRYRTKDVNYLFHIINLITASYGNKKADLSLKIVNKSASVPWAGVEPARV</sequence>
<keyword evidence="5" id="KW-1185">Reference proteome</keyword>
<evidence type="ECO:0000313" key="5">
    <source>
        <dbReference type="Proteomes" id="UP000321926"/>
    </source>
</evidence>
<name>A0A5C8JJV6_9BACT</name>
<dbReference type="InterPro" id="IPR006119">
    <property type="entry name" value="Resolv_N"/>
</dbReference>
<feature type="domain" description="Resolvase/invertase-type recombinase catalytic" evidence="2">
    <location>
        <begin position="24"/>
        <end position="173"/>
    </location>
</feature>
<evidence type="ECO:0000259" key="2">
    <source>
        <dbReference type="PROSITE" id="PS51736"/>
    </source>
</evidence>
<dbReference type="CDD" id="cd00338">
    <property type="entry name" value="Ser_Recombinase"/>
    <property type="match status" value="1"/>
</dbReference>
<dbReference type="InterPro" id="IPR038109">
    <property type="entry name" value="DNA_bind_recomb_sf"/>
</dbReference>
<protein>
    <submittedName>
        <fullName evidence="4">Recombinase family protein</fullName>
    </submittedName>
</protein>
<organism evidence="4 5">
    <name type="scientific">Pontibacter qinzhouensis</name>
    <dbReference type="NCBI Taxonomy" id="2603253"/>
    <lineage>
        <taxon>Bacteria</taxon>
        <taxon>Pseudomonadati</taxon>
        <taxon>Bacteroidota</taxon>
        <taxon>Cytophagia</taxon>
        <taxon>Cytophagales</taxon>
        <taxon>Hymenobacteraceae</taxon>
        <taxon>Pontibacter</taxon>
    </lineage>
</organism>
<dbReference type="GO" id="GO:0003677">
    <property type="term" value="F:DNA binding"/>
    <property type="evidence" value="ECO:0007669"/>
    <property type="project" value="InterPro"/>
</dbReference>
<dbReference type="Pfam" id="PF00239">
    <property type="entry name" value="Resolvase"/>
    <property type="match status" value="1"/>
</dbReference>
<keyword evidence="1" id="KW-0175">Coiled coil</keyword>
<dbReference type="InterPro" id="IPR050639">
    <property type="entry name" value="SSR_resolvase"/>
</dbReference>
<dbReference type="PROSITE" id="PS51736">
    <property type="entry name" value="RECOMBINASES_3"/>
    <property type="match status" value="1"/>
</dbReference>
<dbReference type="OrthoDB" id="9815006at2"/>
<dbReference type="Gene3D" id="3.90.1750.20">
    <property type="entry name" value="Putative Large Serine Recombinase, Chain B, Domain 2"/>
    <property type="match status" value="1"/>
</dbReference>
<dbReference type="EMBL" id="VRTY01000055">
    <property type="protein sequence ID" value="TXK37898.1"/>
    <property type="molecule type" value="Genomic_DNA"/>
</dbReference>
<dbReference type="InterPro" id="IPR025827">
    <property type="entry name" value="Zn_ribbon_recom_dom"/>
</dbReference>
<evidence type="ECO:0000313" key="4">
    <source>
        <dbReference type="EMBL" id="TXK37898.1"/>
    </source>
</evidence>
<evidence type="ECO:0000259" key="3">
    <source>
        <dbReference type="PROSITE" id="PS51737"/>
    </source>
</evidence>